<dbReference type="OrthoDB" id="3508621at2759"/>
<dbReference type="Proteomes" id="UP000054771">
    <property type="component" value="Unassembled WGS sequence"/>
</dbReference>
<dbReference type="AlphaFoldDB" id="A0A0U4YXM4"/>
<organism evidence="2 3">
    <name type="scientific">Aspergillus calidoustus</name>
    <dbReference type="NCBI Taxonomy" id="454130"/>
    <lineage>
        <taxon>Eukaryota</taxon>
        <taxon>Fungi</taxon>
        <taxon>Dikarya</taxon>
        <taxon>Ascomycota</taxon>
        <taxon>Pezizomycotina</taxon>
        <taxon>Eurotiomycetes</taxon>
        <taxon>Eurotiomycetidae</taxon>
        <taxon>Eurotiales</taxon>
        <taxon>Aspergillaceae</taxon>
        <taxon>Aspergillus</taxon>
        <taxon>Aspergillus subgen. Nidulantes</taxon>
    </lineage>
</organism>
<evidence type="ECO:0000256" key="1">
    <source>
        <dbReference type="SAM" id="MobiDB-lite"/>
    </source>
</evidence>
<sequence length="354" mass="39621">MTPLQRVPETIAAWNVAVEQRRLQGKTIHGEGLGRMDRKGERQIGGRHMLANHLGGLPKKQNPGGTFALVRHYQDEVCSRELEFKPNCLDTPVAMRTRSHTTSGLESQFRSLSVEDSPTRSRSTGLSTSLVPMTPLNQSSAYAPSYGTPGYGDEGTPSPLQILSPGPEELHHVMYPPTKDEQIVNTALVLLLNALAMYQNLNVSWTMHRIPLRAIFDPYSFEARTDGYLSDGQGNSQVLIEVKPVRREDKLAPIRMQESAQMVAWIKAYEDGVQGPRKMRFIISQVRHEIFITLAEYKTEYVNYLQGVSDASGNISLMAMHEYGPWDTRSAAHMYDLGLILLAISLQADAEVWR</sequence>
<dbReference type="OMA" id="WIKNDCE"/>
<proteinExistence type="predicted"/>
<protein>
    <submittedName>
        <fullName evidence="2">Uncharacterized protein</fullName>
    </submittedName>
</protein>
<feature type="compositionally biased region" description="Low complexity" evidence="1">
    <location>
        <begin position="120"/>
        <end position="130"/>
    </location>
</feature>
<evidence type="ECO:0000313" key="3">
    <source>
        <dbReference type="Proteomes" id="UP000054771"/>
    </source>
</evidence>
<accession>A0A0U4YXM4</accession>
<feature type="region of interest" description="Disordered" evidence="1">
    <location>
        <begin position="99"/>
        <end position="133"/>
    </location>
</feature>
<keyword evidence="3" id="KW-1185">Reference proteome</keyword>
<gene>
    <name evidence="2" type="ORF">ASPCAL01407</name>
</gene>
<name>A0A0U4YXM4_ASPCI</name>
<reference evidence="3" key="1">
    <citation type="journal article" date="2016" name="Genome Announc.">
        <title>Draft genome sequences of fungus Aspergillus calidoustus.</title>
        <authorList>
            <person name="Horn F."/>
            <person name="Linde J."/>
            <person name="Mattern D.J."/>
            <person name="Walther G."/>
            <person name="Guthke R."/>
            <person name="Scherlach K."/>
            <person name="Martin K."/>
            <person name="Brakhage A.A."/>
            <person name="Petzke L."/>
            <person name="Valiante V."/>
        </authorList>
    </citation>
    <scope>NUCLEOTIDE SEQUENCE [LARGE SCALE GENOMIC DNA]</scope>
    <source>
        <strain evidence="3">SF006504</strain>
    </source>
</reference>
<evidence type="ECO:0000313" key="2">
    <source>
        <dbReference type="EMBL" id="CEL01829.1"/>
    </source>
</evidence>
<dbReference type="EMBL" id="CDMC01000001">
    <property type="protein sequence ID" value="CEL01829.1"/>
    <property type="molecule type" value="Genomic_DNA"/>
</dbReference>
<feature type="compositionally biased region" description="Polar residues" evidence="1">
    <location>
        <begin position="100"/>
        <end position="116"/>
    </location>
</feature>
<dbReference type="STRING" id="454130.A0A0U4YXM4"/>